<dbReference type="Gene3D" id="1.20.1720.10">
    <property type="entry name" value="Multidrug resistance protein D"/>
    <property type="match status" value="1"/>
</dbReference>
<evidence type="ECO:0000313" key="10">
    <source>
        <dbReference type="EMBL" id="PMS26129.1"/>
    </source>
</evidence>
<evidence type="ECO:0000256" key="5">
    <source>
        <dbReference type="ARBA" id="ARBA00022692"/>
    </source>
</evidence>
<evidence type="ECO:0000313" key="11">
    <source>
        <dbReference type="Proteomes" id="UP000235347"/>
    </source>
</evidence>
<keyword evidence="7 8" id="KW-0472">Membrane</keyword>
<keyword evidence="11" id="KW-1185">Reference proteome</keyword>
<dbReference type="PROSITE" id="PS50850">
    <property type="entry name" value="MFS"/>
    <property type="match status" value="1"/>
</dbReference>
<dbReference type="GO" id="GO:0022857">
    <property type="term" value="F:transmembrane transporter activity"/>
    <property type="evidence" value="ECO:0007669"/>
    <property type="project" value="InterPro"/>
</dbReference>
<feature type="transmembrane region" description="Helical" evidence="8">
    <location>
        <begin position="152"/>
        <end position="171"/>
    </location>
</feature>
<feature type="transmembrane region" description="Helical" evidence="8">
    <location>
        <begin position="349"/>
        <end position="365"/>
    </location>
</feature>
<feature type="transmembrane region" description="Helical" evidence="8">
    <location>
        <begin position="21"/>
        <end position="39"/>
    </location>
</feature>
<evidence type="ECO:0000256" key="8">
    <source>
        <dbReference type="SAM" id="Phobius"/>
    </source>
</evidence>
<feature type="transmembrane region" description="Helical" evidence="8">
    <location>
        <begin position="67"/>
        <end position="86"/>
    </location>
</feature>
<feature type="transmembrane region" description="Helical" evidence="8">
    <location>
        <begin position="183"/>
        <end position="203"/>
    </location>
</feature>
<evidence type="ECO:0000256" key="6">
    <source>
        <dbReference type="ARBA" id="ARBA00022989"/>
    </source>
</evidence>
<sequence>MIRLVRRWSALRPAPIPLEPLQGRALVAVAIAISTANFMQTLDLTIANVAVPTIAGDLGVSPDMGTWMLTSFATPLAITLPLTGWLAQRFGQVRLFCVSVALFIAMSMLCGLAPTFGSLIVFRALQGAASGPLTALSQALLVAVFPSSRRNVALAVWQTTTFIAPVLGPIAGGWITDNIAWPWIFYINAPTGAAVLVILMRTLSGRDNPTRKLPVDTVGLVLLALAFGSLQLMLDRGQNLDWFASTSIQVLAALCVVSLVALVLWELTELHPIVDLKLFGQLNFSAGTIAVTVGFGVYYAALVLVPLWLQTQQGYTATWAGIATAPLGIAGIVIAPLIGRIQHRVDPRWFASLALLGWGAASLWRMSFDTDVPLADIAANSLLMGAATAFFITPLVSLSLAGLPRERLPAASGLQNALRRIGTSVATSLAPTYFERRARVHSTYLVERLSPLDRAFVDWYERLRHAGLSADAALASMSKSVDVQAHMLALDDFSQGCAVLFAATLAAVWLARYRRAS</sequence>
<evidence type="ECO:0000256" key="1">
    <source>
        <dbReference type="ARBA" id="ARBA00004651"/>
    </source>
</evidence>
<dbReference type="InterPro" id="IPR020846">
    <property type="entry name" value="MFS_dom"/>
</dbReference>
<organism evidence="10 11">
    <name type="scientific">Trinickia soli</name>
    <dbReference type="NCBI Taxonomy" id="380675"/>
    <lineage>
        <taxon>Bacteria</taxon>
        <taxon>Pseudomonadati</taxon>
        <taxon>Pseudomonadota</taxon>
        <taxon>Betaproteobacteria</taxon>
        <taxon>Burkholderiales</taxon>
        <taxon>Burkholderiaceae</taxon>
        <taxon>Trinickia</taxon>
    </lineage>
</organism>
<dbReference type="InterPro" id="IPR004638">
    <property type="entry name" value="EmrB-like"/>
</dbReference>
<comment type="subcellular location">
    <subcellularLocation>
        <location evidence="1">Cell membrane</location>
        <topology evidence="1">Multi-pass membrane protein</topology>
    </subcellularLocation>
</comment>
<comment type="similarity">
    <text evidence="2">Belongs to the major facilitator superfamily. EmrB family.</text>
</comment>
<comment type="caution">
    <text evidence="10">The sequence shown here is derived from an EMBL/GenBank/DDBJ whole genome shotgun (WGS) entry which is preliminary data.</text>
</comment>
<dbReference type="InterPro" id="IPR011701">
    <property type="entry name" value="MFS"/>
</dbReference>
<proteinExistence type="inferred from homology"/>
<evidence type="ECO:0000256" key="7">
    <source>
        <dbReference type="ARBA" id="ARBA00023136"/>
    </source>
</evidence>
<keyword evidence="6 8" id="KW-1133">Transmembrane helix</keyword>
<dbReference type="GO" id="GO:0005886">
    <property type="term" value="C:plasma membrane"/>
    <property type="evidence" value="ECO:0007669"/>
    <property type="project" value="UniProtKB-SubCell"/>
</dbReference>
<dbReference type="SUPFAM" id="SSF103473">
    <property type="entry name" value="MFS general substrate transporter"/>
    <property type="match status" value="1"/>
</dbReference>
<feature type="transmembrane region" description="Helical" evidence="8">
    <location>
        <begin position="215"/>
        <end position="234"/>
    </location>
</feature>
<keyword evidence="4" id="KW-1003">Cell membrane</keyword>
<dbReference type="AlphaFoldDB" id="A0A2N7W9S1"/>
<dbReference type="Proteomes" id="UP000235347">
    <property type="component" value="Unassembled WGS sequence"/>
</dbReference>
<feature type="transmembrane region" description="Helical" evidence="8">
    <location>
        <begin position="120"/>
        <end position="145"/>
    </location>
</feature>
<dbReference type="PANTHER" id="PTHR42718">
    <property type="entry name" value="MAJOR FACILITATOR SUPERFAMILY MULTIDRUG TRANSPORTER MFSC"/>
    <property type="match status" value="1"/>
</dbReference>
<gene>
    <name evidence="10" type="primary">emrB</name>
    <name evidence="10" type="ORF">C0Z19_07795</name>
</gene>
<dbReference type="InterPro" id="IPR036259">
    <property type="entry name" value="MFS_trans_sf"/>
</dbReference>
<dbReference type="EMBL" id="PNYB01000005">
    <property type="protein sequence ID" value="PMS26129.1"/>
    <property type="molecule type" value="Genomic_DNA"/>
</dbReference>
<feature type="transmembrane region" description="Helical" evidence="8">
    <location>
        <begin position="286"/>
        <end position="309"/>
    </location>
</feature>
<keyword evidence="3" id="KW-0813">Transport</keyword>
<evidence type="ECO:0000259" key="9">
    <source>
        <dbReference type="PROSITE" id="PS50850"/>
    </source>
</evidence>
<name>A0A2N7W9S1_9BURK</name>
<protein>
    <submittedName>
        <fullName evidence="10">MFS transporter</fullName>
    </submittedName>
</protein>
<feature type="transmembrane region" description="Helical" evidence="8">
    <location>
        <begin position="315"/>
        <end position="337"/>
    </location>
</feature>
<dbReference type="Pfam" id="PF07690">
    <property type="entry name" value="MFS_1"/>
    <property type="match status" value="1"/>
</dbReference>
<feature type="domain" description="Major facilitator superfamily (MFS) profile" evidence="9">
    <location>
        <begin position="29"/>
        <end position="515"/>
    </location>
</feature>
<dbReference type="CDD" id="cd17503">
    <property type="entry name" value="MFS_LmrB_MDR_like"/>
    <property type="match status" value="1"/>
</dbReference>
<dbReference type="NCBIfam" id="TIGR00711">
    <property type="entry name" value="efflux_EmrB"/>
    <property type="match status" value="1"/>
</dbReference>
<keyword evidence="5 8" id="KW-0812">Transmembrane</keyword>
<evidence type="ECO:0000256" key="4">
    <source>
        <dbReference type="ARBA" id="ARBA00022475"/>
    </source>
</evidence>
<evidence type="ECO:0000256" key="2">
    <source>
        <dbReference type="ARBA" id="ARBA00008537"/>
    </source>
</evidence>
<evidence type="ECO:0000256" key="3">
    <source>
        <dbReference type="ARBA" id="ARBA00022448"/>
    </source>
</evidence>
<feature type="transmembrane region" description="Helical" evidence="8">
    <location>
        <begin position="93"/>
        <end position="114"/>
    </location>
</feature>
<dbReference type="PANTHER" id="PTHR42718:SF9">
    <property type="entry name" value="MAJOR FACILITATOR SUPERFAMILY MULTIDRUG TRANSPORTER MFSC"/>
    <property type="match status" value="1"/>
</dbReference>
<dbReference type="Gene3D" id="1.20.1250.20">
    <property type="entry name" value="MFS general substrate transporter like domains"/>
    <property type="match status" value="1"/>
</dbReference>
<feature type="transmembrane region" description="Helical" evidence="8">
    <location>
        <begin position="246"/>
        <end position="265"/>
    </location>
</feature>
<accession>A0A2N7W9S1</accession>
<reference evidence="10 11" key="1">
    <citation type="submission" date="2018-01" db="EMBL/GenBank/DDBJ databases">
        <title>Whole genome analyses suggest that Burkholderia sensu lato contains two further novel genera in the rhizoxinica-symbiotica group Mycetohabitans gen. nov., and Trinickia gen. nov.: implications for the evolution of diazotrophy and nodulation in the Burkholderiaceae.</title>
        <authorList>
            <person name="Estrada-de los Santos P."/>
            <person name="Palmer M."/>
            <person name="Chavez-Ramirez B."/>
            <person name="Beukes C."/>
            <person name="Steenkamp E.T."/>
            <person name="Hirsch A.M."/>
            <person name="Manyaka P."/>
            <person name="Maluk M."/>
            <person name="Lafos M."/>
            <person name="Crook M."/>
            <person name="Gross E."/>
            <person name="Simon M.F."/>
            <person name="Bueno dos Reis Junior F."/>
            <person name="Poole P.S."/>
            <person name="Venter S.N."/>
            <person name="James E.K."/>
        </authorList>
    </citation>
    <scope>NUCLEOTIDE SEQUENCE [LARGE SCALE GENOMIC DNA]</scope>
    <source>
        <strain evidence="10 11">GP25-8</strain>
    </source>
</reference>
<feature type="transmembrane region" description="Helical" evidence="8">
    <location>
        <begin position="377"/>
        <end position="396"/>
    </location>
</feature>